<name>A0A4R2RAF8_9FIRM</name>
<keyword evidence="2" id="KW-1185">Reference proteome</keyword>
<comment type="caution">
    <text evidence="1">The sequence shown here is derived from an EMBL/GenBank/DDBJ whole genome shotgun (WGS) entry which is preliminary data.</text>
</comment>
<dbReference type="Proteomes" id="UP000294813">
    <property type="component" value="Unassembled WGS sequence"/>
</dbReference>
<dbReference type="EMBL" id="SLXT01000050">
    <property type="protein sequence ID" value="TCP59703.1"/>
    <property type="molecule type" value="Genomic_DNA"/>
</dbReference>
<evidence type="ECO:0000313" key="1">
    <source>
        <dbReference type="EMBL" id="TCP59703.1"/>
    </source>
</evidence>
<dbReference type="AlphaFoldDB" id="A0A4R2RAF8"/>
<proteinExistence type="predicted"/>
<protein>
    <submittedName>
        <fullName evidence="1">Uncharacterized protein</fullName>
    </submittedName>
</protein>
<sequence>MIPKIITLWGACVLISGLCLMTNSDLLVAPVQANAKWQVGEEVEPSRLRQATSLSQGQTLTVTEGETMFFSNVPELVKKEGFMTRVDNVISQTGNTRVLSSHFNLLVARQKGREYSLPAKMGIVFVNNTHRTVDIVAKKLANGTSKLPDGTRIYANDLAPMIPGETLEVYYGTELGNVILANYFKDNQGERLWQTIEPGQKSWLYDEVGIHGWQMIMGDFVFKDHHTGEILNLHNLSAGEAIGVCSFVAKRNTDLDAFYRLHQNKILEQADNEAFHMRGLINQGINRQVTLKYNSRSDQIKSITFNTALNARAHDPAQPGYEPTKFTNDLTYGYDDYARISSYGHGEGAFVQNNGSYGALYHVTLHITGPTAIALQGNVPKGQGLGYVDLYNQFLTVALDNTPEPVKTVRIVDPHYFSYYENPSQLRELGYGQIVYTLDEERERTYHLTIGLAPNAYGPYKIFLLPIDK</sequence>
<gene>
    <name evidence="1" type="ORF">EDD73_1503</name>
</gene>
<accession>A0A4R2RAF8</accession>
<organism evidence="1 2">
    <name type="scientific">Heliophilum fasciatum</name>
    <dbReference type="NCBI Taxonomy" id="35700"/>
    <lineage>
        <taxon>Bacteria</taxon>
        <taxon>Bacillati</taxon>
        <taxon>Bacillota</taxon>
        <taxon>Clostridia</taxon>
        <taxon>Eubacteriales</taxon>
        <taxon>Heliobacteriaceae</taxon>
        <taxon>Heliophilum</taxon>
    </lineage>
</organism>
<evidence type="ECO:0000313" key="2">
    <source>
        <dbReference type="Proteomes" id="UP000294813"/>
    </source>
</evidence>
<reference evidence="1 2" key="1">
    <citation type="submission" date="2019-03" db="EMBL/GenBank/DDBJ databases">
        <title>Genomic Encyclopedia of Type Strains, Phase IV (KMG-IV): sequencing the most valuable type-strain genomes for metagenomic binning, comparative biology and taxonomic classification.</title>
        <authorList>
            <person name="Goeker M."/>
        </authorList>
    </citation>
    <scope>NUCLEOTIDE SEQUENCE [LARGE SCALE GENOMIC DNA]</scope>
    <source>
        <strain evidence="1 2">DSM 11170</strain>
    </source>
</reference>